<proteinExistence type="predicted"/>
<gene>
    <name evidence="5" type="ORF">Nepgr_028521</name>
</gene>
<keyword evidence="6" id="KW-1185">Reference proteome</keyword>
<evidence type="ECO:0000256" key="2">
    <source>
        <dbReference type="ARBA" id="ARBA00022692"/>
    </source>
</evidence>
<keyword evidence="4" id="KW-0472">Membrane</keyword>
<dbReference type="Pfam" id="PF02466">
    <property type="entry name" value="Tim17"/>
    <property type="match status" value="1"/>
</dbReference>
<accession>A0AAD3TCI1</accession>
<dbReference type="PANTHER" id="PTHR15371:SF2">
    <property type="entry name" value="OUTER ENVELOPE PORE PROTEIN 16-1, CHLOROPLASTIC"/>
    <property type="match status" value="1"/>
</dbReference>
<protein>
    <recommendedName>
        <fullName evidence="7">Outer envelope pore protein 16, chloroplastic</fullName>
    </recommendedName>
</protein>
<dbReference type="PANTHER" id="PTHR15371">
    <property type="entry name" value="TIM23"/>
    <property type="match status" value="1"/>
</dbReference>
<dbReference type="GO" id="GO:0015171">
    <property type="term" value="F:amino acid transmembrane transporter activity"/>
    <property type="evidence" value="ECO:0007669"/>
    <property type="project" value="TreeGrafter"/>
</dbReference>
<dbReference type="Proteomes" id="UP001279734">
    <property type="component" value="Unassembled WGS sequence"/>
</dbReference>
<comment type="caution">
    <text evidence="5">The sequence shown here is derived from an EMBL/GenBank/DDBJ whole genome shotgun (WGS) entry which is preliminary data.</text>
</comment>
<sequence length="148" mass="15683">MPRSRFSGSLSTPQVDVVIDMGNPFLNLTVDGFLKIGTVAAGRAAAEEAYHMVNKGNVSRHNLQLDELKKMCKEGAYWGTIAGVYVGTEYGVARIRGMNDWKSKMIGGALAGALVSAATNGNQDKMVVDAITGGAIATGIYVLNSLTW</sequence>
<comment type="subcellular location">
    <subcellularLocation>
        <location evidence="1">Membrane</location>
        <topology evidence="1">Multi-pass membrane protein</topology>
    </subcellularLocation>
</comment>
<evidence type="ECO:0000313" key="5">
    <source>
        <dbReference type="EMBL" id="GMH26678.1"/>
    </source>
</evidence>
<keyword evidence="3" id="KW-1133">Transmembrane helix</keyword>
<evidence type="ECO:0008006" key="7">
    <source>
        <dbReference type="Google" id="ProtNLM"/>
    </source>
</evidence>
<evidence type="ECO:0000256" key="1">
    <source>
        <dbReference type="ARBA" id="ARBA00004141"/>
    </source>
</evidence>
<name>A0AAD3TCI1_NEPGR</name>
<reference evidence="5" key="1">
    <citation type="submission" date="2023-05" db="EMBL/GenBank/DDBJ databases">
        <title>Nepenthes gracilis genome sequencing.</title>
        <authorList>
            <person name="Fukushima K."/>
        </authorList>
    </citation>
    <scope>NUCLEOTIDE SEQUENCE</scope>
    <source>
        <strain evidence="5">SING2019-196</strain>
    </source>
</reference>
<evidence type="ECO:0000256" key="3">
    <source>
        <dbReference type="ARBA" id="ARBA00022989"/>
    </source>
</evidence>
<evidence type="ECO:0000256" key="4">
    <source>
        <dbReference type="ARBA" id="ARBA00023136"/>
    </source>
</evidence>
<dbReference type="GO" id="GO:0009707">
    <property type="term" value="C:chloroplast outer membrane"/>
    <property type="evidence" value="ECO:0007669"/>
    <property type="project" value="TreeGrafter"/>
</dbReference>
<dbReference type="GO" id="GO:0045037">
    <property type="term" value="P:protein import into chloroplast stroma"/>
    <property type="evidence" value="ECO:0007669"/>
    <property type="project" value="TreeGrafter"/>
</dbReference>
<dbReference type="AlphaFoldDB" id="A0AAD3TCI1"/>
<dbReference type="InterPro" id="IPR045238">
    <property type="entry name" value="Tim23-like"/>
</dbReference>
<evidence type="ECO:0000313" key="6">
    <source>
        <dbReference type="Proteomes" id="UP001279734"/>
    </source>
</evidence>
<keyword evidence="2" id="KW-0812">Transmembrane</keyword>
<dbReference type="EMBL" id="BSYO01000031">
    <property type="protein sequence ID" value="GMH26678.1"/>
    <property type="molecule type" value="Genomic_DNA"/>
</dbReference>
<organism evidence="5 6">
    <name type="scientific">Nepenthes gracilis</name>
    <name type="common">Slender pitcher plant</name>
    <dbReference type="NCBI Taxonomy" id="150966"/>
    <lineage>
        <taxon>Eukaryota</taxon>
        <taxon>Viridiplantae</taxon>
        <taxon>Streptophyta</taxon>
        <taxon>Embryophyta</taxon>
        <taxon>Tracheophyta</taxon>
        <taxon>Spermatophyta</taxon>
        <taxon>Magnoliopsida</taxon>
        <taxon>eudicotyledons</taxon>
        <taxon>Gunneridae</taxon>
        <taxon>Pentapetalae</taxon>
        <taxon>Caryophyllales</taxon>
        <taxon>Nepenthaceae</taxon>
        <taxon>Nepenthes</taxon>
    </lineage>
</organism>